<proteinExistence type="predicted"/>
<organism evidence="2 3">
    <name type="scientific">Funneliformis mosseae</name>
    <name type="common">Endomycorrhizal fungus</name>
    <name type="synonym">Glomus mosseae</name>
    <dbReference type="NCBI Taxonomy" id="27381"/>
    <lineage>
        <taxon>Eukaryota</taxon>
        <taxon>Fungi</taxon>
        <taxon>Fungi incertae sedis</taxon>
        <taxon>Mucoromycota</taxon>
        <taxon>Glomeromycotina</taxon>
        <taxon>Glomeromycetes</taxon>
        <taxon>Glomerales</taxon>
        <taxon>Glomeraceae</taxon>
        <taxon>Funneliformis</taxon>
    </lineage>
</organism>
<reference evidence="2" key="1">
    <citation type="submission" date="2021-06" db="EMBL/GenBank/DDBJ databases">
        <authorList>
            <person name="Kallberg Y."/>
            <person name="Tangrot J."/>
            <person name="Rosling A."/>
        </authorList>
    </citation>
    <scope>NUCLEOTIDE SEQUENCE</scope>
    <source>
        <strain evidence="2">87-6 pot B 2015</strain>
    </source>
</reference>
<evidence type="ECO:0000256" key="1">
    <source>
        <dbReference type="SAM" id="MobiDB-lite"/>
    </source>
</evidence>
<name>A0A9N9GNL4_FUNMO</name>
<accession>A0A9N9GNL4</accession>
<dbReference type="EMBL" id="CAJVPP010003211">
    <property type="protein sequence ID" value="CAG8623514.1"/>
    <property type="molecule type" value="Genomic_DNA"/>
</dbReference>
<evidence type="ECO:0000313" key="3">
    <source>
        <dbReference type="Proteomes" id="UP000789375"/>
    </source>
</evidence>
<comment type="caution">
    <text evidence="2">The sequence shown here is derived from an EMBL/GenBank/DDBJ whole genome shotgun (WGS) entry which is preliminary data.</text>
</comment>
<dbReference type="AlphaFoldDB" id="A0A9N9GNL4"/>
<feature type="non-terminal residue" evidence="2">
    <location>
        <position position="160"/>
    </location>
</feature>
<evidence type="ECO:0000313" key="2">
    <source>
        <dbReference type="EMBL" id="CAG8623514.1"/>
    </source>
</evidence>
<gene>
    <name evidence="2" type="ORF">FMOSSE_LOCUS10112</name>
</gene>
<feature type="region of interest" description="Disordered" evidence="1">
    <location>
        <begin position="1"/>
        <end position="31"/>
    </location>
</feature>
<dbReference type="Proteomes" id="UP000789375">
    <property type="component" value="Unassembled WGS sequence"/>
</dbReference>
<sequence length="160" mass="18886">KKQAAKSQEPTQEIMEPEMEEPEIEKPSIDEINISKKNLKSQYQDKTRKLSVAAVGHIREDVEAQGKIFQDYIQAVNEIEAKVRGKIYSFDDEYGDIKRWILKELELFKDLKLRYEQADAQETQGAQYRLGTVTEREIFDDQELKEEWMDNDKPKWSQNN</sequence>
<feature type="compositionally biased region" description="Polar residues" evidence="1">
    <location>
        <begin position="1"/>
        <end position="11"/>
    </location>
</feature>
<keyword evidence="3" id="KW-1185">Reference proteome</keyword>
<protein>
    <submittedName>
        <fullName evidence="2">2473_t:CDS:1</fullName>
    </submittedName>
</protein>